<gene>
    <name evidence="2" type="ORF">G8Z18_004411</name>
</gene>
<dbReference type="EMBL" id="DAAXYS010000084">
    <property type="protein sequence ID" value="HAG3149688.1"/>
    <property type="molecule type" value="Genomic_DNA"/>
</dbReference>
<dbReference type="Gene3D" id="3.40.50.620">
    <property type="entry name" value="HUPs"/>
    <property type="match status" value="1"/>
</dbReference>
<evidence type="ECO:0000313" key="2">
    <source>
        <dbReference type="EMBL" id="HAG3149688.1"/>
    </source>
</evidence>
<protein>
    <submittedName>
        <fullName evidence="2">Universal stress protein</fullName>
    </submittedName>
</protein>
<evidence type="ECO:0000259" key="1">
    <source>
        <dbReference type="Pfam" id="PF00582"/>
    </source>
</evidence>
<dbReference type="SUPFAM" id="SSF52402">
    <property type="entry name" value="Adenine nucleotide alpha hydrolases-like"/>
    <property type="match status" value="1"/>
</dbReference>
<feature type="domain" description="UspA" evidence="1">
    <location>
        <begin position="3"/>
        <end position="136"/>
    </location>
</feature>
<dbReference type="InterPro" id="IPR006016">
    <property type="entry name" value="UspA"/>
</dbReference>
<reference evidence="2" key="2">
    <citation type="submission" date="2020-02" db="EMBL/GenBank/DDBJ databases">
        <authorList>
            <consortium name="NCBI Pathogen Detection Project"/>
        </authorList>
    </citation>
    <scope>NUCLEOTIDE SEQUENCE</scope>
    <source>
        <strain evidence="2">MA.S/20050497</strain>
    </source>
</reference>
<dbReference type="Pfam" id="PF00582">
    <property type="entry name" value="Usp"/>
    <property type="match status" value="1"/>
</dbReference>
<dbReference type="AlphaFoldDB" id="A0A761QHX2"/>
<reference evidence="2" key="1">
    <citation type="journal article" date="2018" name="Genome Biol.">
        <title>SKESA: strategic k-mer extension for scrupulous assemblies.</title>
        <authorList>
            <person name="Souvorov A."/>
            <person name="Agarwala R."/>
            <person name="Lipman D.J."/>
        </authorList>
    </citation>
    <scope>NUCLEOTIDE SEQUENCE</scope>
    <source>
        <strain evidence="2">MA.S/20050497</strain>
    </source>
</reference>
<sequence>MSMYKHALILLSDESDGQFLLQSVAQSFHEQGTAITIGHLTSDYRELDIASDSLTKDHQSADVIAAKAMLSRLVQSARFPVDVKEIVTIRRLRDVEVCVTEAGVDLVIMGHRNRLFGMISSHSIEFINHLTVDVLIKHITTH</sequence>
<organism evidence="2">
    <name type="scientific">Salmonella enterica</name>
    <name type="common">Salmonella choleraesuis</name>
    <dbReference type="NCBI Taxonomy" id="28901"/>
    <lineage>
        <taxon>Bacteria</taxon>
        <taxon>Pseudomonadati</taxon>
        <taxon>Pseudomonadota</taxon>
        <taxon>Gammaproteobacteria</taxon>
        <taxon>Enterobacterales</taxon>
        <taxon>Enterobacteriaceae</taxon>
        <taxon>Salmonella</taxon>
    </lineage>
</organism>
<comment type="caution">
    <text evidence="2">The sequence shown here is derived from an EMBL/GenBank/DDBJ whole genome shotgun (WGS) entry which is preliminary data.</text>
</comment>
<accession>A0A761QHX2</accession>
<proteinExistence type="predicted"/>
<name>A0A761QHX2_SALER</name>
<dbReference type="InterPro" id="IPR014729">
    <property type="entry name" value="Rossmann-like_a/b/a_fold"/>
</dbReference>